<evidence type="ECO:0000256" key="1">
    <source>
        <dbReference type="ARBA" id="ARBA00022603"/>
    </source>
</evidence>
<protein>
    <recommendedName>
        <fullName evidence="5">Rubisco LSMT substrate-binding domain-containing protein</fullName>
    </recommendedName>
</protein>
<dbReference type="Proteomes" id="UP000198341">
    <property type="component" value="Chromosome 9"/>
</dbReference>
<dbReference type="InterPro" id="IPR036464">
    <property type="entry name" value="Rubisco_LSMT_subst-bd_sf"/>
</dbReference>
<evidence type="ECO:0000313" key="6">
    <source>
        <dbReference type="EMBL" id="CCO66688.1"/>
    </source>
</evidence>
<proteinExistence type="predicted"/>
<dbReference type="InterPro" id="IPR015353">
    <property type="entry name" value="Rubisco_LSMT_subst-bd"/>
</dbReference>
<dbReference type="PANTHER" id="PTHR13271">
    <property type="entry name" value="UNCHARACTERIZED PUTATIVE METHYLTRANSFERASE"/>
    <property type="match status" value="1"/>
</dbReference>
<feature type="domain" description="Rubisco LSMT substrate-binding" evidence="5">
    <location>
        <begin position="454"/>
        <end position="502"/>
    </location>
</feature>
<dbReference type="InterPro" id="IPR050600">
    <property type="entry name" value="SETD3_SETD6_MTase"/>
</dbReference>
<keyword evidence="7" id="KW-1185">Reference proteome</keyword>
<feature type="compositionally biased region" description="Polar residues" evidence="4">
    <location>
        <begin position="1"/>
        <end position="20"/>
    </location>
</feature>
<dbReference type="OrthoDB" id="498038at2759"/>
<dbReference type="GeneID" id="19013523"/>
<dbReference type="Gene3D" id="3.90.1420.10">
    <property type="entry name" value="Rubisco LSMT, substrate-binding domain"/>
    <property type="match status" value="1"/>
</dbReference>
<dbReference type="Gene3D" id="3.90.1410.10">
    <property type="entry name" value="set domain protein methyltransferase, domain 1"/>
    <property type="match status" value="1"/>
</dbReference>
<evidence type="ECO:0000313" key="7">
    <source>
        <dbReference type="Proteomes" id="UP000198341"/>
    </source>
</evidence>
<feature type="region of interest" description="Disordered" evidence="4">
    <location>
        <begin position="1"/>
        <end position="46"/>
    </location>
</feature>
<dbReference type="KEGG" id="bpg:Bathy09g00160"/>
<evidence type="ECO:0000256" key="2">
    <source>
        <dbReference type="ARBA" id="ARBA00022679"/>
    </source>
</evidence>
<name>K8F2Y8_9CHLO</name>
<dbReference type="AlphaFoldDB" id="K8F2Y8"/>
<keyword evidence="3" id="KW-0949">S-adenosyl-L-methionine</keyword>
<evidence type="ECO:0000256" key="3">
    <source>
        <dbReference type="ARBA" id="ARBA00022691"/>
    </source>
</evidence>
<organism evidence="6 7">
    <name type="scientific">Bathycoccus prasinos</name>
    <dbReference type="NCBI Taxonomy" id="41875"/>
    <lineage>
        <taxon>Eukaryota</taxon>
        <taxon>Viridiplantae</taxon>
        <taxon>Chlorophyta</taxon>
        <taxon>Mamiellophyceae</taxon>
        <taxon>Mamiellales</taxon>
        <taxon>Bathycoccaceae</taxon>
        <taxon>Bathycoccus</taxon>
    </lineage>
</organism>
<dbReference type="GO" id="GO:0016279">
    <property type="term" value="F:protein-lysine N-methyltransferase activity"/>
    <property type="evidence" value="ECO:0007669"/>
    <property type="project" value="TreeGrafter"/>
</dbReference>
<keyword evidence="2" id="KW-0808">Transferase</keyword>
<dbReference type="EMBL" id="FO082270">
    <property type="protein sequence ID" value="CCO66688.1"/>
    <property type="molecule type" value="Genomic_DNA"/>
</dbReference>
<reference evidence="6 7" key="1">
    <citation type="submission" date="2011-10" db="EMBL/GenBank/DDBJ databases">
        <authorList>
            <person name="Genoscope - CEA"/>
        </authorList>
    </citation>
    <scope>NUCLEOTIDE SEQUENCE [LARGE SCALE GENOMIC DNA]</scope>
    <source>
        <strain evidence="6 7">RCC 1105</strain>
    </source>
</reference>
<dbReference type="STRING" id="41875.K8F2Y8"/>
<dbReference type="RefSeq" id="XP_007511128.1">
    <property type="nucleotide sequence ID" value="XM_007511066.1"/>
</dbReference>
<dbReference type="SUPFAM" id="SSF82199">
    <property type="entry name" value="SET domain"/>
    <property type="match status" value="1"/>
</dbReference>
<evidence type="ECO:0000259" key="5">
    <source>
        <dbReference type="Pfam" id="PF09273"/>
    </source>
</evidence>
<dbReference type="CDD" id="cd10527">
    <property type="entry name" value="SET_LSMT"/>
    <property type="match status" value="1"/>
</dbReference>
<dbReference type="Pfam" id="PF09273">
    <property type="entry name" value="Rubis-subs-bind"/>
    <property type="match status" value="1"/>
</dbReference>
<keyword evidence="1" id="KW-0489">Methyltransferase</keyword>
<sequence length="514" mass="57453">MHRNGIVSTSAAALSPKQKQQPPPRASSPSGFLHHHHHHLHQQQQLHPHTFRFHFLSHHHQHKRAVSSSVVKGARSSPSPSEHVIVPAGVEFPGSYLATGKFGRGLFSNGSSQDVPLTSTPLNVCACVPEDVLSSSGGGGANMSSALTQPQQDRVREFYTEWMNGLGIPSIPETLVKFVTECQMPKDMRIAVVVAWLTKNSEEWKTYKRETLPKSYDSLYLANEKELEELQDVSVMNMAKGSAKMYEAQLEQLLKEPLFNKEGVKDMIDLEDLRWARSVAHTRAMSGKLNVAGEGSFPCAFVVPGADLTNHRTVPNSIYGVSEDGLRYELKWRAKNSLEEDKKEGLPPPLEEEKEPKEGLEMFICYGARHPNALLALHYGFVDDTNPNDRIPMECVMPGMRKAPFKVVKKAVQELKEKGDDRAAWAGSQLLAVSKRSPEGVPDEIADQEKVHPEIVQQMKKATVAALSQFPTTLEDDEKIVFDEIESSRMQVAISYRIAQKRHLHAYQRFLDTL</sequence>
<gene>
    <name evidence="6" type="ORF">Bathy09g00160</name>
</gene>
<accession>K8F2Y8</accession>
<dbReference type="InterPro" id="IPR046341">
    <property type="entry name" value="SET_dom_sf"/>
</dbReference>
<dbReference type="SUPFAM" id="SSF81822">
    <property type="entry name" value="RuBisCo LSMT C-terminal, substrate-binding domain"/>
    <property type="match status" value="1"/>
</dbReference>
<evidence type="ECO:0000256" key="4">
    <source>
        <dbReference type="SAM" id="MobiDB-lite"/>
    </source>
</evidence>
<dbReference type="GO" id="GO:0032259">
    <property type="term" value="P:methylation"/>
    <property type="evidence" value="ECO:0007669"/>
    <property type="project" value="UniProtKB-KW"/>
</dbReference>
<dbReference type="eggNOG" id="KOG1337">
    <property type="taxonomic scope" value="Eukaryota"/>
</dbReference>